<accession>A0A842HDF8</accession>
<dbReference type="Proteomes" id="UP000546464">
    <property type="component" value="Unassembled WGS sequence"/>
</dbReference>
<evidence type="ECO:0000313" key="2">
    <source>
        <dbReference type="EMBL" id="MBC2594472.1"/>
    </source>
</evidence>
<dbReference type="Pfam" id="PF03308">
    <property type="entry name" value="MeaB"/>
    <property type="match status" value="1"/>
</dbReference>
<dbReference type="GO" id="GO:0003924">
    <property type="term" value="F:GTPase activity"/>
    <property type="evidence" value="ECO:0007669"/>
    <property type="project" value="InterPro"/>
</dbReference>
<dbReference type="GO" id="GO:0005525">
    <property type="term" value="F:GTP binding"/>
    <property type="evidence" value="ECO:0007669"/>
    <property type="project" value="InterPro"/>
</dbReference>
<dbReference type="EC" id="3.6.5.-" evidence="2"/>
<dbReference type="NCBIfam" id="TIGR00750">
    <property type="entry name" value="lao"/>
    <property type="match status" value="1"/>
</dbReference>
<reference evidence="2 3" key="1">
    <citation type="submission" date="2020-07" db="EMBL/GenBank/DDBJ databases">
        <authorList>
            <person name="Feng X."/>
        </authorList>
    </citation>
    <scope>NUCLEOTIDE SEQUENCE [LARGE SCALE GENOMIC DNA]</scope>
    <source>
        <strain evidence="2 3">JCM31066</strain>
    </source>
</reference>
<dbReference type="Gene3D" id="1.20.5.170">
    <property type="match status" value="1"/>
</dbReference>
<keyword evidence="3" id="KW-1185">Reference proteome</keyword>
<dbReference type="PANTHER" id="PTHR23408:SF3">
    <property type="entry name" value="METHYLMALONIC ACIDURIA TYPE A PROTEIN, MITOCHONDRIAL"/>
    <property type="match status" value="1"/>
</dbReference>
<dbReference type="RefSeq" id="WP_185675456.1">
    <property type="nucleotide sequence ID" value="NZ_JACHVB010000023.1"/>
</dbReference>
<evidence type="ECO:0000313" key="3">
    <source>
        <dbReference type="Proteomes" id="UP000546464"/>
    </source>
</evidence>
<sequence>MAQEKQRPEWVPAGADEQTFTTEVMKGVQGGHDGMPGQSVHHTELRSPLKKRRILSAEDYIEGIRQKNRTILARAITLIESNAPAHQEMAQTVLNALMPESGQAARIGITGVPGVGKSTFIEAFGMMLCEMGKKVAVLAVDPSSTVSGGSVLGDKTRMELLSRRQDAFIRPSPSGGTLGGVARKSRETMVLCEAAGFDVILVETVGVGQSEVTVRSMVDFFLLLMLSGQGDELQGIKKGVVELSDAIFVNKADGDNVDRAKAKRSELHSVLRYLQPTTEGWKPTAGICSAQTGFGIDEVWATIERFYTATRESGFFEKRRQRQEIEWMHALIEEGLKSRFFRDPLVRERLPQMEAEIRAGQTSVGASVEQLLHQYFRKG</sequence>
<comment type="caution">
    <text evidence="2">The sequence shown here is derived from an EMBL/GenBank/DDBJ whole genome shotgun (WGS) entry which is preliminary data.</text>
</comment>
<dbReference type="AlphaFoldDB" id="A0A842HDF8"/>
<dbReference type="EMBL" id="JACHVB010000023">
    <property type="protein sequence ID" value="MBC2594472.1"/>
    <property type="molecule type" value="Genomic_DNA"/>
</dbReference>
<dbReference type="NCBIfam" id="NF006958">
    <property type="entry name" value="PRK09435.1"/>
    <property type="match status" value="1"/>
</dbReference>
<organism evidence="2 3">
    <name type="scientific">Ruficoccus amylovorans</name>
    <dbReference type="NCBI Taxonomy" id="1804625"/>
    <lineage>
        <taxon>Bacteria</taxon>
        <taxon>Pseudomonadati</taxon>
        <taxon>Verrucomicrobiota</taxon>
        <taxon>Opitutia</taxon>
        <taxon>Puniceicoccales</taxon>
        <taxon>Cerasicoccaceae</taxon>
        <taxon>Ruficoccus</taxon>
    </lineage>
</organism>
<gene>
    <name evidence="2" type="primary">meaB</name>
    <name evidence="2" type="ORF">H5P28_09400</name>
</gene>
<comment type="similarity">
    <text evidence="1">Belongs to the SIMIBI class G3E GTPase family. ArgK/MeaB subfamily.</text>
</comment>
<keyword evidence="2" id="KW-0378">Hydrolase</keyword>
<dbReference type="PANTHER" id="PTHR23408">
    <property type="entry name" value="METHYLMALONYL-COA MUTASE"/>
    <property type="match status" value="1"/>
</dbReference>
<name>A0A842HDF8_9BACT</name>
<dbReference type="GO" id="GO:0005737">
    <property type="term" value="C:cytoplasm"/>
    <property type="evidence" value="ECO:0007669"/>
    <property type="project" value="TreeGrafter"/>
</dbReference>
<dbReference type="CDD" id="cd03114">
    <property type="entry name" value="MMAA-like"/>
    <property type="match status" value="1"/>
</dbReference>
<dbReference type="InterPro" id="IPR005129">
    <property type="entry name" value="GTPase_ArgK"/>
</dbReference>
<dbReference type="Gene3D" id="3.40.50.300">
    <property type="entry name" value="P-loop containing nucleotide triphosphate hydrolases"/>
    <property type="match status" value="1"/>
</dbReference>
<evidence type="ECO:0000256" key="1">
    <source>
        <dbReference type="ARBA" id="ARBA00009625"/>
    </source>
</evidence>
<dbReference type="Gene3D" id="1.10.287.130">
    <property type="match status" value="1"/>
</dbReference>
<dbReference type="SUPFAM" id="SSF52540">
    <property type="entry name" value="P-loop containing nucleoside triphosphate hydrolases"/>
    <property type="match status" value="1"/>
</dbReference>
<protein>
    <submittedName>
        <fullName evidence="2">Methylmalonyl Co-A mutase-associated GTPase MeaB</fullName>
        <ecNumber evidence="2">3.6.5.-</ecNumber>
    </submittedName>
</protein>
<proteinExistence type="inferred from homology"/>
<dbReference type="InterPro" id="IPR027417">
    <property type="entry name" value="P-loop_NTPase"/>
</dbReference>